<evidence type="ECO:0000313" key="1">
    <source>
        <dbReference type="EMBL" id="KLJ13653.1"/>
    </source>
</evidence>
<organism evidence="1 2">
    <name type="scientific">Blastomyces silverae</name>
    <dbReference type="NCBI Taxonomy" id="2060906"/>
    <lineage>
        <taxon>Eukaryota</taxon>
        <taxon>Fungi</taxon>
        <taxon>Dikarya</taxon>
        <taxon>Ascomycota</taxon>
        <taxon>Pezizomycotina</taxon>
        <taxon>Eurotiomycetes</taxon>
        <taxon>Eurotiomycetidae</taxon>
        <taxon>Onygenales</taxon>
        <taxon>Ajellomycetaceae</taxon>
        <taxon>Blastomyces</taxon>
    </lineage>
</organism>
<reference evidence="2" key="1">
    <citation type="journal article" date="2015" name="PLoS Genet.">
        <title>The dynamic genome and transcriptome of the human fungal pathogen Blastomyces and close relative Emmonsia.</title>
        <authorList>
            <person name="Munoz J.F."/>
            <person name="Gauthier G.M."/>
            <person name="Desjardins C.A."/>
            <person name="Gallo J.E."/>
            <person name="Holder J."/>
            <person name="Sullivan T.D."/>
            <person name="Marty A.J."/>
            <person name="Carmen J.C."/>
            <person name="Chen Z."/>
            <person name="Ding L."/>
            <person name="Gujja S."/>
            <person name="Magrini V."/>
            <person name="Misas E."/>
            <person name="Mitreva M."/>
            <person name="Priest M."/>
            <person name="Saif S."/>
            <person name="Whiston E.A."/>
            <person name="Young S."/>
            <person name="Zeng Q."/>
            <person name="Goldman W.E."/>
            <person name="Mardis E.R."/>
            <person name="Taylor J.W."/>
            <person name="McEwen J.G."/>
            <person name="Clay O.K."/>
            <person name="Klein B.S."/>
            <person name="Cuomo C.A."/>
        </authorList>
    </citation>
    <scope>NUCLEOTIDE SEQUENCE [LARGE SCALE GENOMIC DNA]</scope>
    <source>
        <strain evidence="2">UAMH 139</strain>
    </source>
</reference>
<dbReference type="Proteomes" id="UP000053573">
    <property type="component" value="Unassembled WGS sequence"/>
</dbReference>
<proteinExistence type="predicted"/>
<comment type="caution">
    <text evidence="1">The sequence shown here is derived from an EMBL/GenBank/DDBJ whole genome shotgun (WGS) entry which is preliminary data.</text>
</comment>
<sequence>MNWEKGTTALSIRFGTVVRICEDLVWVCGVPSQDNLRLSPRQHQPLMTLILILPPT</sequence>
<gene>
    <name evidence="1" type="ORF">EMPG_11415</name>
</gene>
<keyword evidence="2" id="KW-1185">Reference proteome</keyword>
<name>A0A0H1BRB8_9EURO</name>
<dbReference type="AlphaFoldDB" id="A0A0H1BRB8"/>
<accession>A0A0H1BRB8</accession>
<dbReference type="EMBL" id="LDEV01000187">
    <property type="protein sequence ID" value="KLJ13653.1"/>
    <property type="molecule type" value="Genomic_DNA"/>
</dbReference>
<protein>
    <submittedName>
        <fullName evidence="1">Uncharacterized protein</fullName>
    </submittedName>
</protein>
<evidence type="ECO:0000313" key="2">
    <source>
        <dbReference type="Proteomes" id="UP000053573"/>
    </source>
</evidence>